<dbReference type="AlphaFoldDB" id="A0A5C3NUA8"/>
<dbReference type="Proteomes" id="UP000308197">
    <property type="component" value="Unassembled WGS sequence"/>
</dbReference>
<accession>A0A5C3NUA8</accession>
<gene>
    <name evidence="1" type="ORF">K466DRAFT_503048</name>
</gene>
<feature type="non-terminal residue" evidence="1">
    <location>
        <position position="1"/>
    </location>
</feature>
<keyword evidence="2" id="KW-1185">Reference proteome</keyword>
<protein>
    <submittedName>
        <fullName evidence="1">Uncharacterized protein</fullName>
    </submittedName>
</protein>
<evidence type="ECO:0000313" key="2">
    <source>
        <dbReference type="Proteomes" id="UP000308197"/>
    </source>
</evidence>
<dbReference type="InParanoid" id="A0A5C3NUA8"/>
<reference evidence="1 2" key="1">
    <citation type="journal article" date="2019" name="Nat. Ecol. Evol.">
        <title>Megaphylogeny resolves global patterns of mushroom evolution.</title>
        <authorList>
            <person name="Varga T."/>
            <person name="Krizsan K."/>
            <person name="Foldi C."/>
            <person name="Dima B."/>
            <person name="Sanchez-Garcia M."/>
            <person name="Sanchez-Ramirez S."/>
            <person name="Szollosi G.J."/>
            <person name="Szarkandi J.G."/>
            <person name="Papp V."/>
            <person name="Albert L."/>
            <person name="Andreopoulos W."/>
            <person name="Angelini C."/>
            <person name="Antonin V."/>
            <person name="Barry K.W."/>
            <person name="Bougher N.L."/>
            <person name="Buchanan P."/>
            <person name="Buyck B."/>
            <person name="Bense V."/>
            <person name="Catcheside P."/>
            <person name="Chovatia M."/>
            <person name="Cooper J."/>
            <person name="Damon W."/>
            <person name="Desjardin D."/>
            <person name="Finy P."/>
            <person name="Geml J."/>
            <person name="Haridas S."/>
            <person name="Hughes K."/>
            <person name="Justo A."/>
            <person name="Karasinski D."/>
            <person name="Kautmanova I."/>
            <person name="Kiss B."/>
            <person name="Kocsube S."/>
            <person name="Kotiranta H."/>
            <person name="LaButti K.M."/>
            <person name="Lechner B.E."/>
            <person name="Liimatainen K."/>
            <person name="Lipzen A."/>
            <person name="Lukacs Z."/>
            <person name="Mihaltcheva S."/>
            <person name="Morgado L.N."/>
            <person name="Niskanen T."/>
            <person name="Noordeloos M.E."/>
            <person name="Ohm R.A."/>
            <person name="Ortiz-Santana B."/>
            <person name="Ovrebo C."/>
            <person name="Racz N."/>
            <person name="Riley R."/>
            <person name="Savchenko A."/>
            <person name="Shiryaev A."/>
            <person name="Soop K."/>
            <person name="Spirin V."/>
            <person name="Szebenyi C."/>
            <person name="Tomsovsky M."/>
            <person name="Tulloss R.E."/>
            <person name="Uehling J."/>
            <person name="Grigoriev I.V."/>
            <person name="Vagvolgyi C."/>
            <person name="Papp T."/>
            <person name="Martin F.M."/>
            <person name="Miettinen O."/>
            <person name="Hibbett D.S."/>
            <person name="Nagy L.G."/>
        </authorList>
    </citation>
    <scope>NUCLEOTIDE SEQUENCE [LARGE SCALE GENOMIC DNA]</scope>
    <source>
        <strain evidence="1 2">HHB13444</strain>
    </source>
</reference>
<evidence type="ECO:0000313" key="1">
    <source>
        <dbReference type="EMBL" id="TFK80915.1"/>
    </source>
</evidence>
<name>A0A5C3NUA8_9APHY</name>
<organism evidence="1 2">
    <name type="scientific">Polyporus arcularius HHB13444</name>
    <dbReference type="NCBI Taxonomy" id="1314778"/>
    <lineage>
        <taxon>Eukaryota</taxon>
        <taxon>Fungi</taxon>
        <taxon>Dikarya</taxon>
        <taxon>Basidiomycota</taxon>
        <taxon>Agaricomycotina</taxon>
        <taxon>Agaricomycetes</taxon>
        <taxon>Polyporales</taxon>
        <taxon>Polyporaceae</taxon>
        <taxon>Polyporus</taxon>
    </lineage>
</organism>
<sequence>CDVLALDGTIRPSERASKVYAYATRMRSALIYTYGRSQSRGHKQWLRTKTGQWTGNPALSHPLARYIAALPRR</sequence>
<dbReference type="EMBL" id="ML211685">
    <property type="protein sequence ID" value="TFK80915.1"/>
    <property type="molecule type" value="Genomic_DNA"/>
</dbReference>
<proteinExistence type="predicted"/>